<dbReference type="Gene3D" id="1.10.10.10">
    <property type="entry name" value="Winged helix-like DNA-binding domain superfamily/Winged helix DNA-binding domain"/>
    <property type="match status" value="1"/>
</dbReference>
<dbReference type="InterPro" id="IPR036390">
    <property type="entry name" value="WH_DNA-bd_sf"/>
</dbReference>
<comment type="caution">
    <text evidence="1">The sequence shown here is derived from an EMBL/GenBank/DDBJ whole genome shotgun (WGS) entry which is preliminary data.</text>
</comment>
<sequence>MVAGMLGEIACRMEKGTYTLSSLAAGLGISQNSLLLRLELMERLGHVVRLRPCTPPSAGKACSRCPGGCFGSGGAVHIAGYTLTAKGRRLCRR</sequence>
<protein>
    <recommendedName>
        <fullName evidence="2">Transcriptional regulator</fullName>
    </recommendedName>
</protein>
<dbReference type="AlphaFoldDB" id="A0A0W8FGK4"/>
<name>A0A0W8FGK4_9ZZZZ</name>
<evidence type="ECO:0000313" key="1">
    <source>
        <dbReference type="EMBL" id="KUG20037.1"/>
    </source>
</evidence>
<dbReference type="InterPro" id="IPR036388">
    <property type="entry name" value="WH-like_DNA-bd_sf"/>
</dbReference>
<dbReference type="SUPFAM" id="SSF46785">
    <property type="entry name" value="Winged helix' DNA-binding domain"/>
    <property type="match status" value="1"/>
</dbReference>
<dbReference type="EMBL" id="LNQE01001233">
    <property type="protein sequence ID" value="KUG20037.1"/>
    <property type="molecule type" value="Genomic_DNA"/>
</dbReference>
<reference evidence="1" key="1">
    <citation type="journal article" date="2015" name="Proc. Natl. Acad. Sci. U.S.A.">
        <title>Networks of energetic and metabolic interactions define dynamics in microbial communities.</title>
        <authorList>
            <person name="Embree M."/>
            <person name="Liu J.K."/>
            <person name="Al-Bassam M.M."/>
            <person name="Zengler K."/>
        </authorList>
    </citation>
    <scope>NUCLEOTIDE SEQUENCE</scope>
</reference>
<accession>A0A0W8FGK4</accession>
<gene>
    <name evidence="1" type="ORF">ASZ90_010239</name>
</gene>
<organism evidence="1">
    <name type="scientific">hydrocarbon metagenome</name>
    <dbReference type="NCBI Taxonomy" id="938273"/>
    <lineage>
        <taxon>unclassified sequences</taxon>
        <taxon>metagenomes</taxon>
        <taxon>ecological metagenomes</taxon>
    </lineage>
</organism>
<evidence type="ECO:0008006" key="2">
    <source>
        <dbReference type="Google" id="ProtNLM"/>
    </source>
</evidence>
<proteinExistence type="predicted"/>